<gene>
    <name evidence="1" type="ORF">WJX73_002836</name>
</gene>
<keyword evidence="2" id="KW-1185">Reference proteome</keyword>
<sequence length="73" mass="8355">MIRHRTPLERMQLLNSLTANPPSSVMNASSRLTKQLVQRYLAFLVEEPKVICKETADAIMDRLHTVPSTPDRH</sequence>
<accession>A0AAW1NTF4</accession>
<dbReference type="Proteomes" id="UP001465755">
    <property type="component" value="Unassembled WGS sequence"/>
</dbReference>
<name>A0AAW1NTF4_9CHLO</name>
<proteinExistence type="predicted"/>
<organism evidence="1 2">
    <name type="scientific">Symbiochloris irregularis</name>
    <dbReference type="NCBI Taxonomy" id="706552"/>
    <lineage>
        <taxon>Eukaryota</taxon>
        <taxon>Viridiplantae</taxon>
        <taxon>Chlorophyta</taxon>
        <taxon>core chlorophytes</taxon>
        <taxon>Trebouxiophyceae</taxon>
        <taxon>Trebouxiales</taxon>
        <taxon>Trebouxiaceae</taxon>
        <taxon>Symbiochloris</taxon>
    </lineage>
</organism>
<comment type="caution">
    <text evidence="1">The sequence shown here is derived from an EMBL/GenBank/DDBJ whole genome shotgun (WGS) entry which is preliminary data.</text>
</comment>
<evidence type="ECO:0000313" key="2">
    <source>
        <dbReference type="Proteomes" id="UP001465755"/>
    </source>
</evidence>
<dbReference type="AlphaFoldDB" id="A0AAW1NTF4"/>
<protein>
    <submittedName>
        <fullName evidence="1">Uncharacterized protein</fullName>
    </submittedName>
</protein>
<reference evidence="1 2" key="1">
    <citation type="journal article" date="2024" name="Nat. Commun.">
        <title>Phylogenomics reveals the evolutionary origins of lichenization in chlorophyte algae.</title>
        <authorList>
            <person name="Puginier C."/>
            <person name="Libourel C."/>
            <person name="Otte J."/>
            <person name="Skaloud P."/>
            <person name="Haon M."/>
            <person name="Grisel S."/>
            <person name="Petersen M."/>
            <person name="Berrin J.G."/>
            <person name="Delaux P.M."/>
            <person name="Dal Grande F."/>
            <person name="Keller J."/>
        </authorList>
    </citation>
    <scope>NUCLEOTIDE SEQUENCE [LARGE SCALE GENOMIC DNA]</scope>
    <source>
        <strain evidence="1 2">SAG 2036</strain>
    </source>
</reference>
<evidence type="ECO:0000313" key="1">
    <source>
        <dbReference type="EMBL" id="KAK9793996.1"/>
    </source>
</evidence>
<dbReference type="EMBL" id="JALJOQ010000145">
    <property type="protein sequence ID" value="KAK9793996.1"/>
    <property type="molecule type" value="Genomic_DNA"/>
</dbReference>